<feature type="transmembrane region" description="Helical" evidence="1">
    <location>
        <begin position="174"/>
        <end position="196"/>
    </location>
</feature>
<sequence length="240" mass="24509">MRATATGRGLERGSRLLGGLALYGVSTALLVRAELGADPWTVFAQGVARSTRMSLGAVVLLVSAAVFALWLPLKQRPGVGTLANAVLVGPVLDQALKVIPPPQALPWRICLLGLGTVGIAVATGLYVGAGLGPGPRDGLMTGLARLGVPVLLARTAIECSVLAGGWLLGGTAGVGTAVYALAIGPLVACFLPRLAVGPARRTGAGRGLRVRSHVRGEANWVPIVRRSARPWSSLDLGTAL</sequence>
<dbReference type="RefSeq" id="WP_198504257.1">
    <property type="nucleotide sequence ID" value="NZ_CP065959.1"/>
</dbReference>
<gene>
    <name evidence="2" type="ORF">I8755_32360</name>
</gene>
<feature type="transmembrane region" description="Helical" evidence="1">
    <location>
        <begin position="53"/>
        <end position="71"/>
    </location>
</feature>
<dbReference type="InterPro" id="IPR038750">
    <property type="entry name" value="YczE/YyaS-like"/>
</dbReference>
<organism evidence="2 3">
    <name type="scientific">Streptomyces alfalfae</name>
    <dbReference type="NCBI Taxonomy" id="1642299"/>
    <lineage>
        <taxon>Bacteria</taxon>
        <taxon>Bacillati</taxon>
        <taxon>Actinomycetota</taxon>
        <taxon>Actinomycetes</taxon>
        <taxon>Kitasatosporales</taxon>
        <taxon>Streptomycetaceae</taxon>
        <taxon>Streptomyces</taxon>
    </lineage>
</organism>
<evidence type="ECO:0000313" key="3">
    <source>
        <dbReference type="Proteomes" id="UP000596130"/>
    </source>
</evidence>
<reference evidence="2 3" key="1">
    <citation type="submission" date="2020-12" db="EMBL/GenBank/DDBJ databases">
        <title>Identification and biosynthesis of polyene macrolides produced by Streptomyces alfalfae Men-myco-93-63.</title>
        <authorList>
            <person name="Liu D."/>
            <person name="Li Y."/>
            <person name="Liu L."/>
            <person name="Han X."/>
            <person name="Shen F."/>
        </authorList>
    </citation>
    <scope>NUCLEOTIDE SEQUENCE [LARGE SCALE GENOMIC DNA]</scope>
    <source>
        <strain evidence="2 3">Men-myco-93-63</strain>
    </source>
</reference>
<dbReference type="Proteomes" id="UP000596130">
    <property type="component" value="Chromosome"/>
</dbReference>
<dbReference type="AlphaFoldDB" id="A0A7T4U161"/>
<keyword evidence="1" id="KW-1133">Transmembrane helix</keyword>
<evidence type="ECO:0000256" key="1">
    <source>
        <dbReference type="SAM" id="Phobius"/>
    </source>
</evidence>
<keyword evidence="1" id="KW-0472">Membrane</keyword>
<dbReference type="PANTHER" id="PTHR40078:SF1">
    <property type="entry name" value="INTEGRAL MEMBRANE PROTEIN"/>
    <property type="match status" value="1"/>
</dbReference>
<feature type="transmembrane region" description="Helical" evidence="1">
    <location>
        <begin position="105"/>
        <end position="131"/>
    </location>
</feature>
<proteinExistence type="predicted"/>
<accession>A0A7T4U161</accession>
<keyword evidence="1" id="KW-0812">Transmembrane</keyword>
<dbReference type="Pfam" id="PF19700">
    <property type="entry name" value="DUF6198"/>
    <property type="match status" value="1"/>
</dbReference>
<feature type="transmembrane region" description="Helical" evidence="1">
    <location>
        <begin position="16"/>
        <end position="33"/>
    </location>
</feature>
<evidence type="ECO:0000313" key="2">
    <source>
        <dbReference type="EMBL" id="QQC92553.1"/>
    </source>
</evidence>
<name>A0A7T4U161_9ACTN</name>
<evidence type="ECO:0008006" key="4">
    <source>
        <dbReference type="Google" id="ProtNLM"/>
    </source>
</evidence>
<protein>
    <recommendedName>
        <fullName evidence="4">Membrane protein YczE</fullName>
    </recommendedName>
</protein>
<dbReference type="PANTHER" id="PTHR40078">
    <property type="entry name" value="INTEGRAL MEMBRANE PROTEIN-RELATED"/>
    <property type="match status" value="1"/>
</dbReference>
<dbReference type="EMBL" id="CP065959">
    <property type="protein sequence ID" value="QQC92553.1"/>
    <property type="molecule type" value="Genomic_DNA"/>
</dbReference>